<feature type="transmembrane region" description="Helical" evidence="2">
    <location>
        <begin position="41"/>
        <end position="59"/>
    </location>
</feature>
<dbReference type="PANTHER" id="PTHR34125">
    <property type="entry name" value="OS01G0762900 PROTEIN"/>
    <property type="match status" value="1"/>
</dbReference>
<evidence type="ECO:0000313" key="3">
    <source>
        <dbReference type="EMBL" id="CAK9204438.1"/>
    </source>
</evidence>
<evidence type="ECO:0000256" key="1">
    <source>
        <dbReference type="SAM" id="MobiDB-lite"/>
    </source>
</evidence>
<keyword evidence="2" id="KW-0472">Membrane</keyword>
<keyword evidence="2" id="KW-1133">Transmembrane helix</keyword>
<organism evidence="3 4">
    <name type="scientific">Sphagnum troendelagicum</name>
    <dbReference type="NCBI Taxonomy" id="128251"/>
    <lineage>
        <taxon>Eukaryota</taxon>
        <taxon>Viridiplantae</taxon>
        <taxon>Streptophyta</taxon>
        <taxon>Embryophyta</taxon>
        <taxon>Bryophyta</taxon>
        <taxon>Sphagnophytina</taxon>
        <taxon>Sphagnopsida</taxon>
        <taxon>Sphagnales</taxon>
        <taxon>Sphagnaceae</taxon>
        <taxon>Sphagnum</taxon>
    </lineage>
</organism>
<feature type="transmembrane region" description="Helical" evidence="2">
    <location>
        <begin position="12"/>
        <end position="29"/>
    </location>
</feature>
<feature type="compositionally biased region" description="Basic and acidic residues" evidence="1">
    <location>
        <begin position="262"/>
        <end position="273"/>
    </location>
</feature>
<dbReference type="Proteomes" id="UP001497512">
    <property type="component" value="Chromosome 14"/>
</dbReference>
<feature type="region of interest" description="Disordered" evidence="1">
    <location>
        <begin position="1014"/>
        <end position="1044"/>
    </location>
</feature>
<name>A0ABP0TTE4_9BRYO</name>
<gene>
    <name evidence="3" type="ORF">CSSPTR1EN2_LOCUS7386</name>
</gene>
<keyword evidence="4" id="KW-1185">Reference proteome</keyword>
<dbReference type="PANTHER" id="PTHR34125:SF7">
    <property type="entry name" value="TRANSMEMBRANE PROTEIN"/>
    <property type="match status" value="1"/>
</dbReference>
<evidence type="ECO:0000256" key="2">
    <source>
        <dbReference type="SAM" id="Phobius"/>
    </source>
</evidence>
<sequence>MGTNILKEFVALIWHHPVGTCCFLVLFTPPFHPVLRFFSPLLISTALFIVAILTMGPHLRECSVEDEEEQLRRNSQVEVWEDKTVQLNHFEEHEAEEIWPVTKTAAGGVTSPPGKESGKSKWKDLRRMYKDKGIAWLDNLFRNENWKGAGLNDENVSILQEAFPQREEVEAVSLEKSKDKSTGAPGLPEVVVSDRELHPKDFAALGGHDGPSAEKQVVFADAPALDQDASTRALANINPDMSSLAIGDGGDEDEQFVEVYESSDRYEEGHSSDLETGSPTHDDVQEEFEEAPEVLISALQVNEIPSAAAAVLLEQPHSIQHVPPLHEDDPALAMTSSAIHEQTLSLRGEHEEILAPVLAEMMHDESVVSSTQKEHPEERDDIAVREIQQDASVVPVSESRDEGRLDPENDEAGSPPVTDNIEDQIHALVSGILGDSSASEPEDSYIWSTEGRSVHVQEDKSSSNTHEERCIPVNEIPTDATIDEKRSEVPSNMEPCVEGSLSATEYEERSTPVLEIHEEGSHVPGYEFNEEVCASETDGKPYHVEEVLSSEVYERPPGTDTLQERSGDISSREISVEGASPIATHNPEDKLIPVLEEETRSHVWASPKHEEESAPTAEFCLDAAAGSQVHELPVETPGTDNSTSASLIDTADKIGNDSALDPCITQVFSNAAAGAGLNATNIHAAEVHNCRLSFGDAVDQASDGAMVNSLVHSLKSGSHEPNIIELPTAEAYDSTLAIEQAGGEPALNPVNAFNEADHTPEPIKICHDHTISTNCAADEAGEVAVMNTTVQLINHANLRSETIKSTPSDDGGELTSDAALASNHVVSQFPVVEYDHDRTSDVEGLTKEGSEIVLNPDSETIESDGSDSSKELKEVTYSHLQLNHTVDVDDNINKRLSSGANNTTMQSSTAQKIVAMEELSDSILDGPTQDQTRPHAYLLHKALQPTTAEQVAHVSDEVKGFIAQGSSRRSKPTKEFTEKPSPALKEGSFALSQARFSSSTPGTRSLLHRIHFYSSSDDTSGDEEVSLDSDSGSESDMDSELNHHHTAVLSHELLAQAT</sequence>
<keyword evidence="2" id="KW-0812">Transmembrane</keyword>
<accession>A0ABP0TTE4</accession>
<feature type="compositionally biased region" description="Acidic residues" evidence="1">
    <location>
        <begin position="1019"/>
        <end position="1039"/>
    </location>
</feature>
<feature type="compositionally biased region" description="Basic and acidic residues" evidence="1">
    <location>
        <begin position="398"/>
        <end position="407"/>
    </location>
</feature>
<protein>
    <submittedName>
        <fullName evidence="3">Uncharacterized protein</fullName>
    </submittedName>
</protein>
<evidence type="ECO:0000313" key="4">
    <source>
        <dbReference type="Proteomes" id="UP001497512"/>
    </source>
</evidence>
<proteinExistence type="predicted"/>
<feature type="region of interest" description="Disordered" evidence="1">
    <location>
        <begin position="261"/>
        <end position="281"/>
    </location>
</feature>
<reference evidence="3" key="1">
    <citation type="submission" date="2024-02" db="EMBL/GenBank/DDBJ databases">
        <authorList>
            <consortium name="ELIXIR-Norway"/>
            <consortium name="Elixir Norway"/>
        </authorList>
    </citation>
    <scope>NUCLEOTIDE SEQUENCE</scope>
</reference>
<feature type="region of interest" description="Disordered" evidence="1">
    <location>
        <begin position="385"/>
        <end position="417"/>
    </location>
</feature>
<dbReference type="EMBL" id="OZ019906">
    <property type="protein sequence ID" value="CAK9204438.1"/>
    <property type="molecule type" value="Genomic_DNA"/>
</dbReference>
<feature type="region of interest" description="Disordered" evidence="1">
    <location>
        <begin position="963"/>
        <end position="985"/>
    </location>
</feature>